<evidence type="ECO:0000256" key="6">
    <source>
        <dbReference type="ARBA" id="ARBA00022989"/>
    </source>
</evidence>
<dbReference type="Gene3D" id="3.30.1360.200">
    <property type="match status" value="1"/>
</dbReference>
<feature type="transmembrane region" description="Helical" evidence="9">
    <location>
        <begin position="857"/>
        <end position="875"/>
    </location>
</feature>
<dbReference type="InterPro" id="IPR055344">
    <property type="entry name" value="SecD_SecF_C_bact"/>
</dbReference>
<evidence type="ECO:0000256" key="9">
    <source>
        <dbReference type="SAM" id="Phobius"/>
    </source>
</evidence>
<feature type="transmembrane region" description="Helical" evidence="9">
    <location>
        <begin position="917"/>
        <end position="937"/>
    </location>
</feature>
<feature type="domain" description="SecDF P1 head subdomain" evidence="12">
    <location>
        <begin position="419"/>
        <end position="515"/>
    </location>
</feature>
<feature type="transmembrane region" description="Helical" evidence="9">
    <location>
        <begin position="538"/>
        <end position="556"/>
    </location>
</feature>
<reference evidence="13" key="2">
    <citation type="journal article" date="2021" name="PeerJ">
        <title>Extensive microbial diversity within the chicken gut microbiome revealed by metagenomics and culture.</title>
        <authorList>
            <person name="Gilroy R."/>
            <person name="Ravi A."/>
            <person name="Getino M."/>
            <person name="Pursley I."/>
            <person name="Horton D.L."/>
            <person name="Alikhan N.F."/>
            <person name="Baker D."/>
            <person name="Gharbi K."/>
            <person name="Hall N."/>
            <person name="Watson M."/>
            <person name="Adriaenssens E.M."/>
            <person name="Foster-Nyarko E."/>
            <person name="Jarju S."/>
            <person name="Secka A."/>
            <person name="Antonio M."/>
            <person name="Oren A."/>
            <person name="Chaudhuri R.R."/>
            <person name="La Ragione R."/>
            <person name="Hildebrand F."/>
            <person name="Pallen M.J."/>
        </authorList>
    </citation>
    <scope>NUCLEOTIDE SEQUENCE</scope>
    <source>
        <strain evidence="13">1383</strain>
    </source>
</reference>
<dbReference type="Gene3D" id="3.30.70.3220">
    <property type="match status" value="1"/>
</dbReference>
<keyword evidence="8 9" id="KW-0472">Membrane</keyword>
<keyword evidence="7" id="KW-0811">Translocation</keyword>
<dbReference type="PANTHER" id="PTHR30081">
    <property type="entry name" value="PROTEIN-EXPORT MEMBRANE PROTEIN SEC"/>
    <property type="match status" value="1"/>
</dbReference>
<dbReference type="EMBL" id="DVLY01000045">
    <property type="protein sequence ID" value="HIT97580.1"/>
    <property type="molecule type" value="Genomic_DNA"/>
</dbReference>
<dbReference type="PANTHER" id="PTHR30081:SF1">
    <property type="entry name" value="PROTEIN TRANSLOCASE SUBUNIT SECD"/>
    <property type="match status" value="1"/>
</dbReference>
<dbReference type="NCBIfam" id="NF009585">
    <property type="entry name" value="PRK13024.1-5"/>
    <property type="match status" value="1"/>
</dbReference>
<dbReference type="GO" id="GO:0015450">
    <property type="term" value="F:protein-transporting ATPase activity"/>
    <property type="evidence" value="ECO:0007669"/>
    <property type="project" value="InterPro"/>
</dbReference>
<dbReference type="InterPro" id="IPR048631">
    <property type="entry name" value="SecD_1st"/>
</dbReference>
<dbReference type="GO" id="GO:0005886">
    <property type="term" value="C:plasma membrane"/>
    <property type="evidence" value="ECO:0007669"/>
    <property type="project" value="UniProtKB-SubCell"/>
</dbReference>
<protein>
    <submittedName>
        <fullName evidence="13">Protein translocase subunit SecDF</fullName>
    </submittedName>
</protein>
<gene>
    <name evidence="13" type="primary">secDF</name>
    <name evidence="13" type="ORF">IAC44_01945</name>
</gene>
<feature type="transmembrane region" description="Helical" evidence="9">
    <location>
        <begin position="882"/>
        <end position="905"/>
    </location>
</feature>
<dbReference type="Pfam" id="PF21760">
    <property type="entry name" value="SecD_1st"/>
    <property type="match status" value="1"/>
</dbReference>
<keyword evidence="5" id="KW-0653">Protein transport</keyword>
<keyword evidence="2" id="KW-0813">Transport</keyword>
<keyword evidence="3" id="KW-1003">Cell membrane</keyword>
<dbReference type="InterPro" id="IPR022645">
    <property type="entry name" value="SecD/SecF_bac"/>
</dbReference>
<feature type="domain" description="Protein translocase subunit SecDF P1" evidence="11">
    <location>
        <begin position="196"/>
        <end position="254"/>
    </location>
</feature>
<evidence type="ECO:0000256" key="8">
    <source>
        <dbReference type="ARBA" id="ARBA00023136"/>
    </source>
</evidence>
<dbReference type="GO" id="GO:0006886">
    <property type="term" value="P:intracellular protein transport"/>
    <property type="evidence" value="ECO:0007669"/>
    <property type="project" value="InterPro"/>
</dbReference>
<evidence type="ECO:0000259" key="11">
    <source>
        <dbReference type="Pfam" id="PF21760"/>
    </source>
</evidence>
<organism evidence="13 14">
    <name type="scientific">Candidatus Merdimorpha stercoravium</name>
    <dbReference type="NCBI Taxonomy" id="2840863"/>
    <lineage>
        <taxon>Bacteria</taxon>
        <taxon>Pseudomonadati</taxon>
        <taxon>Bacteroidota</taxon>
        <taxon>Flavobacteriia</taxon>
        <taxon>Flavobacteriales</taxon>
        <taxon>Candidatus Merdimorpha</taxon>
    </lineage>
</organism>
<dbReference type="Proteomes" id="UP000824161">
    <property type="component" value="Unassembled WGS sequence"/>
</dbReference>
<dbReference type="InterPro" id="IPR005665">
    <property type="entry name" value="SecF_bac"/>
</dbReference>
<dbReference type="Pfam" id="PF22599">
    <property type="entry name" value="SecDF_P1_head"/>
    <property type="match status" value="1"/>
</dbReference>
<comment type="subcellular location">
    <subcellularLocation>
        <location evidence="1">Cell membrane</location>
        <topology evidence="1">Multi-pass membrane protein</topology>
    </subcellularLocation>
</comment>
<evidence type="ECO:0000259" key="12">
    <source>
        <dbReference type="Pfam" id="PF22599"/>
    </source>
</evidence>
<name>A0A9D1KU24_9FLAO</name>
<dbReference type="PRINTS" id="PR01755">
    <property type="entry name" value="SECFTRNLCASE"/>
</dbReference>
<dbReference type="NCBIfam" id="TIGR00966">
    <property type="entry name" value="transloc_SecF"/>
    <property type="match status" value="1"/>
</dbReference>
<dbReference type="NCBIfam" id="TIGR01129">
    <property type="entry name" value="secD"/>
    <property type="match status" value="1"/>
</dbReference>
<comment type="caution">
    <text evidence="13">The sequence shown here is derived from an EMBL/GenBank/DDBJ whole genome shotgun (WGS) entry which is preliminary data.</text>
</comment>
<dbReference type="InterPro" id="IPR054384">
    <property type="entry name" value="SecDF_P1_head"/>
</dbReference>
<dbReference type="InterPro" id="IPR005791">
    <property type="entry name" value="SecD"/>
</dbReference>
<feature type="transmembrane region" description="Helical" evidence="9">
    <location>
        <begin position="660"/>
        <end position="684"/>
    </location>
</feature>
<dbReference type="InterPro" id="IPR048634">
    <property type="entry name" value="SecD_SecF_C"/>
</dbReference>
<evidence type="ECO:0000256" key="4">
    <source>
        <dbReference type="ARBA" id="ARBA00022692"/>
    </source>
</evidence>
<evidence type="ECO:0000313" key="14">
    <source>
        <dbReference type="Proteomes" id="UP000824161"/>
    </source>
</evidence>
<evidence type="ECO:0000256" key="1">
    <source>
        <dbReference type="ARBA" id="ARBA00004651"/>
    </source>
</evidence>
<dbReference type="Gene3D" id="1.20.1640.10">
    <property type="entry name" value="Multidrug efflux transporter AcrB transmembrane domain"/>
    <property type="match status" value="2"/>
</dbReference>
<accession>A0A9D1KU24</accession>
<feature type="domain" description="Protein export membrane protein SecD/SecF C-terminal" evidence="10">
    <location>
        <begin position="518"/>
        <end position="683"/>
    </location>
</feature>
<evidence type="ECO:0000256" key="5">
    <source>
        <dbReference type="ARBA" id="ARBA00022927"/>
    </source>
</evidence>
<feature type="domain" description="Protein export membrane protein SecD/SecF C-terminal" evidence="10">
    <location>
        <begin position="840"/>
        <end position="977"/>
    </location>
</feature>
<dbReference type="SUPFAM" id="SSF82866">
    <property type="entry name" value="Multidrug efflux transporter AcrB transmembrane domain"/>
    <property type="match status" value="2"/>
</dbReference>
<dbReference type="Pfam" id="PF07549">
    <property type="entry name" value="Sec_GG"/>
    <property type="match status" value="2"/>
</dbReference>
<keyword evidence="6 9" id="KW-1133">Transmembrane helix</keyword>
<reference evidence="13" key="1">
    <citation type="submission" date="2020-10" db="EMBL/GenBank/DDBJ databases">
        <authorList>
            <person name="Gilroy R."/>
        </authorList>
    </citation>
    <scope>NUCLEOTIDE SEQUENCE</scope>
    <source>
        <strain evidence="13">1383</strain>
    </source>
</reference>
<evidence type="ECO:0000256" key="2">
    <source>
        <dbReference type="ARBA" id="ARBA00022448"/>
    </source>
</evidence>
<dbReference type="InterPro" id="IPR022813">
    <property type="entry name" value="SecD/SecF_arch_bac"/>
</dbReference>
<evidence type="ECO:0000256" key="3">
    <source>
        <dbReference type="ARBA" id="ARBA00022475"/>
    </source>
</evidence>
<evidence type="ECO:0000313" key="13">
    <source>
        <dbReference type="EMBL" id="HIT97580.1"/>
    </source>
</evidence>
<feature type="transmembrane region" description="Helical" evidence="9">
    <location>
        <begin position="561"/>
        <end position="581"/>
    </location>
</feature>
<evidence type="ECO:0000259" key="10">
    <source>
        <dbReference type="Pfam" id="PF02355"/>
    </source>
</evidence>
<dbReference type="HAMAP" id="MF_01463_B">
    <property type="entry name" value="SecD_B"/>
    <property type="match status" value="1"/>
</dbReference>
<dbReference type="InterPro" id="IPR022646">
    <property type="entry name" value="SecD/SecF_CS"/>
</dbReference>
<sequence length="977" mass="106972">MFLIILGIVCVYQLFFTWKAKSVDRIAEEYAVAQADKVDYPTTSARDSAVKKMRQYYFDSTASDPVINLGIGSWRPIQYTYSEIKDNELKLGLDLQGGVSVILEVSVEDVVKGLANNTTDPTFNKALIAAREQSGGKEDFVTVFFRKFDEIAKADGSGVTLSSPQIFGSLASATGGAKLTDDQVKEIVRKEVDGAVDRAYKILRTRIDKFGVSSPTIQRLPGTDQISVELAGVSDAERVRKLLQSSAALEFWTVYTPEEVAPFLIDLNARLKEVNDLKAKVQQEEAPAKQVAGENSAEDLLAEPSEGNKITKGSADSLKAAAEKLLEQADQAIAQASGDSVRRGENPLFDVLYPVQQGVAIIAYVPIKDTTVVNKYLASAPDLLIRHGMQHVQFMWGNKPPVQDKTVMELYAIRSNSKGEPILSGDVISDASQGYDQRSRPCVNMVMDATGADRWAKLTGDNIGKAIAIVLDGTVYSAPTVQGAIPGGRSEITGQFDVKEAQDLANILKAGRLPAPTHIIQSEVVGPSLGREAIESSMISFIIAFIAVLAWMIFFYNRSGFYADIALFVNILFIFGILASLGATLTLPGFAGIILTIGMAVDANVIINERIKEELRAGKTGKQAVADGYKHALPSIIDSQSTTFLTSLILFIFGKGPIQGFATTMMIGIITSVITSIFISRMLIDRDVKRGRPLRVYTSLSKNFFANTNFQFIQKKNLFYGVSLVLIVVSFLAMGIRGFDKSIDFVGGRTYTVRFDQPVVTAEVAKSLQEVLVEDGQHELPEVKTFGTDRQVKISTKFMSQKTGHDVDDMVDRTMYEGLKKFFPEGFTYEEFTSGSGLGIMEANVVGPTMADDIKTSTVWALVFSLAGIFLYILFRFRKWQYSAGCVAASIHNVVIVCGAFALLHGVLPFSMQIDQTFVAAILTVIGYALNDNVIVFDRIREEIRNNPRKDVDMLANTAINKTLSRTINTSLTTFLV</sequence>
<feature type="non-terminal residue" evidence="13">
    <location>
        <position position="977"/>
    </location>
</feature>
<keyword evidence="4 9" id="KW-0812">Transmembrane</keyword>
<proteinExistence type="inferred from homology"/>
<dbReference type="FunFam" id="1.20.1640.10:FF:000004">
    <property type="entry name" value="Protein translocase subunit SecD"/>
    <property type="match status" value="1"/>
</dbReference>
<dbReference type="NCBIfam" id="TIGR00916">
    <property type="entry name" value="2A0604s01"/>
    <property type="match status" value="1"/>
</dbReference>
<dbReference type="Pfam" id="PF02355">
    <property type="entry name" value="SecD_SecF_C"/>
    <property type="match status" value="2"/>
</dbReference>
<feature type="transmembrane region" description="Helical" evidence="9">
    <location>
        <begin position="718"/>
        <end position="736"/>
    </location>
</feature>
<evidence type="ECO:0000256" key="7">
    <source>
        <dbReference type="ARBA" id="ARBA00023010"/>
    </source>
</evidence>
<dbReference type="AlphaFoldDB" id="A0A9D1KU24"/>